<dbReference type="Proteomes" id="UP001060039">
    <property type="component" value="Chromosome"/>
</dbReference>
<proteinExistence type="inferred from homology"/>
<dbReference type="EMBL" id="CP101497">
    <property type="protein sequence ID" value="UTT62740.1"/>
    <property type="molecule type" value="Genomic_DNA"/>
</dbReference>
<sequence length="240" mass="24196">MTDLAGASIIVLGATGGLGREFARQLAASGARLTLTGRSMLALDDLDIDGAALIPADLTDAGEAEKVVAAAKNAYGRVDGVIVASGAVAFGPLVDTSDETLEALWAINVLAPMRVLRAAAPALAESAAAGGSPFVVSISGVVAETPTAGIGAYSAVKSAQAAAHQVAARELRRAGIRVLDARPGHTETELSKHPISGERPAFPVGYAPAAVVTRILDAVRADEKDLPSSAFQGLPTAQVV</sequence>
<feature type="domain" description="Ketoreductase" evidence="3">
    <location>
        <begin position="7"/>
        <end position="186"/>
    </location>
</feature>
<keyword evidence="5" id="KW-1185">Reference proteome</keyword>
<reference evidence="4" key="1">
    <citation type="submission" date="2022-07" db="EMBL/GenBank/DDBJ databases">
        <title>Taxonomic analysis of Microcella humidisoli nov. sp., isolated from riverside soil.</title>
        <authorList>
            <person name="Molina K.M."/>
            <person name="Kim S.B."/>
        </authorList>
    </citation>
    <scope>NUCLEOTIDE SEQUENCE</scope>
    <source>
        <strain evidence="4">MMS21-STM10</strain>
    </source>
</reference>
<dbReference type="InterPro" id="IPR002347">
    <property type="entry name" value="SDR_fam"/>
</dbReference>
<gene>
    <name evidence="4" type="ORF">NNL39_01060</name>
</gene>
<name>A0ABY5FWQ8_9MICO</name>
<dbReference type="SMART" id="SM00822">
    <property type="entry name" value="PKS_KR"/>
    <property type="match status" value="1"/>
</dbReference>
<evidence type="ECO:0000259" key="3">
    <source>
        <dbReference type="SMART" id="SM00822"/>
    </source>
</evidence>
<comment type="similarity">
    <text evidence="1">Belongs to the short-chain dehydrogenases/reductases (SDR) family.</text>
</comment>
<keyword evidence="2" id="KW-0560">Oxidoreductase</keyword>
<evidence type="ECO:0000313" key="4">
    <source>
        <dbReference type="EMBL" id="UTT62740.1"/>
    </source>
</evidence>
<dbReference type="Pfam" id="PF00106">
    <property type="entry name" value="adh_short"/>
    <property type="match status" value="1"/>
</dbReference>
<dbReference type="PANTHER" id="PTHR44196">
    <property type="entry name" value="DEHYDROGENASE/REDUCTASE SDR FAMILY MEMBER 7B"/>
    <property type="match status" value="1"/>
</dbReference>
<dbReference type="InterPro" id="IPR036291">
    <property type="entry name" value="NAD(P)-bd_dom_sf"/>
</dbReference>
<dbReference type="InterPro" id="IPR057326">
    <property type="entry name" value="KR_dom"/>
</dbReference>
<dbReference type="CDD" id="cd05233">
    <property type="entry name" value="SDR_c"/>
    <property type="match status" value="1"/>
</dbReference>
<dbReference type="Gene3D" id="3.40.50.720">
    <property type="entry name" value="NAD(P)-binding Rossmann-like Domain"/>
    <property type="match status" value="1"/>
</dbReference>
<evidence type="ECO:0000313" key="5">
    <source>
        <dbReference type="Proteomes" id="UP001060039"/>
    </source>
</evidence>
<dbReference type="SUPFAM" id="SSF51735">
    <property type="entry name" value="NAD(P)-binding Rossmann-fold domains"/>
    <property type="match status" value="1"/>
</dbReference>
<protein>
    <submittedName>
        <fullName evidence="4">SDR family NAD(P)-dependent oxidoreductase</fullName>
    </submittedName>
</protein>
<accession>A0ABY5FWQ8</accession>
<dbReference type="PRINTS" id="PR00081">
    <property type="entry name" value="GDHRDH"/>
</dbReference>
<dbReference type="PANTHER" id="PTHR44196:SF1">
    <property type="entry name" value="DEHYDROGENASE_REDUCTASE SDR FAMILY MEMBER 7B"/>
    <property type="match status" value="1"/>
</dbReference>
<evidence type="ECO:0000256" key="1">
    <source>
        <dbReference type="ARBA" id="ARBA00006484"/>
    </source>
</evidence>
<organism evidence="4 5">
    <name type="scientific">Microcella humidisoli</name>
    <dbReference type="NCBI Taxonomy" id="2963406"/>
    <lineage>
        <taxon>Bacteria</taxon>
        <taxon>Bacillati</taxon>
        <taxon>Actinomycetota</taxon>
        <taxon>Actinomycetes</taxon>
        <taxon>Micrococcales</taxon>
        <taxon>Microbacteriaceae</taxon>
        <taxon>Microcella</taxon>
    </lineage>
</organism>
<dbReference type="RefSeq" id="WP_255159871.1">
    <property type="nucleotide sequence ID" value="NZ_CP101497.1"/>
</dbReference>
<evidence type="ECO:0000256" key="2">
    <source>
        <dbReference type="ARBA" id="ARBA00023002"/>
    </source>
</evidence>